<feature type="domain" description="Peptidoglycan binding-like" evidence="1">
    <location>
        <begin position="119"/>
        <end position="157"/>
    </location>
</feature>
<dbReference type="Gene3D" id="3.90.1720.10">
    <property type="entry name" value="endopeptidase domain like (from Nostoc punctiforme)"/>
    <property type="match status" value="1"/>
</dbReference>
<dbReference type="InterPro" id="IPR036366">
    <property type="entry name" value="PGBDSf"/>
</dbReference>
<dbReference type="AlphaFoldDB" id="A0A6J7S2B1"/>
<accession>A0A6J7S2B1</accession>
<dbReference type="Pfam" id="PF01471">
    <property type="entry name" value="PG_binding_1"/>
    <property type="match status" value="2"/>
</dbReference>
<dbReference type="InterPro" id="IPR002477">
    <property type="entry name" value="Peptidoglycan-bd-like"/>
</dbReference>
<dbReference type="EMBL" id="CAFBPX010000128">
    <property type="protein sequence ID" value="CAB5035267.1"/>
    <property type="molecule type" value="Genomic_DNA"/>
</dbReference>
<dbReference type="InterPro" id="IPR038765">
    <property type="entry name" value="Papain-like_cys_pep_sf"/>
</dbReference>
<feature type="domain" description="Peptidoglycan binding-like" evidence="1">
    <location>
        <begin position="43"/>
        <end position="90"/>
    </location>
</feature>
<evidence type="ECO:0000259" key="1">
    <source>
        <dbReference type="Pfam" id="PF01471"/>
    </source>
</evidence>
<dbReference type="InterPro" id="IPR036365">
    <property type="entry name" value="PGBD-like_sf"/>
</dbReference>
<sequence>MPFLERCVRTRTFLLTLVALALLTFPVGAGAVGVVKPGSRGVNVKKLQQALHIKSDGIYGRGTMALVKRFQRRHHLKADGIVGPATWRTLYASNPTRKKGGSGGGGRSGSIKALQHRLHIGADGVFGPGTSSAVKRFQARNGLTADGVVGPATWRALGFSGSRPVLKRGGSRGGSGGGSPGRIARAVSAANRIARKPYIYGGGHGSFNASGYDCSGSVSYVLHAAGLLSSPLPSGSFMNWGAAGRGRWITIYANGGPAFMTIKTATGVRRYDTSGMDDGTRWDRRMRSSSGYAVRHPVGF</sequence>
<dbReference type="PANTHER" id="PTHR41533:SF1">
    <property type="entry name" value="L,D-TRANSPEPTIDASE YCBB-RELATED"/>
    <property type="match status" value="1"/>
</dbReference>
<organism evidence="2">
    <name type="scientific">freshwater metagenome</name>
    <dbReference type="NCBI Taxonomy" id="449393"/>
    <lineage>
        <taxon>unclassified sequences</taxon>
        <taxon>metagenomes</taxon>
        <taxon>ecological metagenomes</taxon>
    </lineage>
</organism>
<proteinExistence type="predicted"/>
<dbReference type="SUPFAM" id="SSF54001">
    <property type="entry name" value="Cysteine proteinases"/>
    <property type="match status" value="1"/>
</dbReference>
<gene>
    <name evidence="2" type="ORF">UFOPK4175_00777</name>
</gene>
<dbReference type="Gene3D" id="1.10.101.10">
    <property type="entry name" value="PGBD-like superfamily/PGBD"/>
    <property type="match status" value="2"/>
</dbReference>
<reference evidence="2" key="1">
    <citation type="submission" date="2020-05" db="EMBL/GenBank/DDBJ databases">
        <authorList>
            <person name="Chiriac C."/>
            <person name="Salcher M."/>
            <person name="Ghai R."/>
            <person name="Kavagutti S V."/>
        </authorList>
    </citation>
    <scope>NUCLEOTIDE SEQUENCE</scope>
</reference>
<protein>
    <submittedName>
        <fullName evidence="2">Unannotated protein</fullName>
    </submittedName>
</protein>
<dbReference type="InterPro" id="IPR052905">
    <property type="entry name" value="LD-transpeptidase_YkuD-like"/>
</dbReference>
<dbReference type="SUPFAM" id="SSF47090">
    <property type="entry name" value="PGBD-like"/>
    <property type="match status" value="2"/>
</dbReference>
<dbReference type="PANTHER" id="PTHR41533">
    <property type="entry name" value="L,D-TRANSPEPTIDASE HI_1667-RELATED"/>
    <property type="match status" value="1"/>
</dbReference>
<name>A0A6J7S2B1_9ZZZZ</name>
<evidence type="ECO:0000313" key="2">
    <source>
        <dbReference type="EMBL" id="CAB5035267.1"/>
    </source>
</evidence>